<protein>
    <submittedName>
        <fullName evidence="1">Uncharacterized protein</fullName>
    </submittedName>
</protein>
<sequence>MVIKYSDLESAFDFVSFGSYSDNQAYLSTKTGKVYWVSDNIDEEDEPLPDDLYQSDEYIQVPSKHELDLGKKLVFDFVYQFLASDFETVSQYFRKQGAYGRFKSLLERREKLDEWHKFEEQHNKQALLEWAKENGITVTG</sequence>
<dbReference type="OrthoDB" id="598113at2"/>
<reference evidence="1 2" key="1">
    <citation type="submission" date="2018-09" db="EMBL/GenBank/DDBJ databases">
        <title>Phylogeny of the Shewanellaceae, and recommendation for two new genera, Pseudoshewanella and Parashewanella.</title>
        <authorList>
            <person name="Wang G."/>
        </authorList>
    </citation>
    <scope>NUCLEOTIDE SEQUENCE [LARGE SCALE GENOMIC DNA]</scope>
    <source>
        <strain evidence="1 2">KCTC 22492</strain>
    </source>
</reference>
<name>A0A3A6UNX8_9GAMM</name>
<evidence type="ECO:0000313" key="2">
    <source>
        <dbReference type="Proteomes" id="UP000273022"/>
    </source>
</evidence>
<dbReference type="RefSeq" id="WP_121851621.1">
    <property type="nucleotide sequence ID" value="NZ_CP037952.1"/>
</dbReference>
<gene>
    <name evidence="1" type="ORF">D5R81_00085</name>
</gene>
<dbReference type="Proteomes" id="UP000273022">
    <property type="component" value="Unassembled WGS sequence"/>
</dbReference>
<dbReference type="Pfam" id="PF03682">
    <property type="entry name" value="UPF0158"/>
    <property type="match status" value="1"/>
</dbReference>
<dbReference type="InterPro" id="IPR005361">
    <property type="entry name" value="UPF0158"/>
</dbReference>
<comment type="caution">
    <text evidence="1">The sequence shown here is derived from an EMBL/GenBank/DDBJ whole genome shotgun (WGS) entry which is preliminary data.</text>
</comment>
<keyword evidence="2" id="KW-1185">Reference proteome</keyword>
<dbReference type="AlphaFoldDB" id="A0A3A6UNX8"/>
<organism evidence="1 2">
    <name type="scientific">Parashewanella spongiae</name>
    <dbReference type="NCBI Taxonomy" id="342950"/>
    <lineage>
        <taxon>Bacteria</taxon>
        <taxon>Pseudomonadati</taxon>
        <taxon>Pseudomonadota</taxon>
        <taxon>Gammaproteobacteria</taxon>
        <taxon>Alteromonadales</taxon>
        <taxon>Shewanellaceae</taxon>
        <taxon>Parashewanella</taxon>
    </lineage>
</organism>
<evidence type="ECO:0000313" key="1">
    <source>
        <dbReference type="EMBL" id="RJY19541.1"/>
    </source>
</evidence>
<dbReference type="EMBL" id="QYYH01000001">
    <property type="protein sequence ID" value="RJY19541.1"/>
    <property type="molecule type" value="Genomic_DNA"/>
</dbReference>
<proteinExistence type="predicted"/>
<accession>A0A3A6UNX8</accession>